<evidence type="ECO:0000313" key="1">
    <source>
        <dbReference type="EMBL" id="MDQ2067281.1"/>
    </source>
</evidence>
<comment type="caution">
    <text evidence="1">The sequence shown here is derived from an EMBL/GenBank/DDBJ whole genome shotgun (WGS) entry which is preliminary data.</text>
</comment>
<dbReference type="PANTHER" id="PTHR43861:SF1">
    <property type="entry name" value="TRANS-ACONITATE 2-METHYLTRANSFERASE"/>
    <property type="match status" value="1"/>
</dbReference>
<keyword evidence="1" id="KW-0808">Transferase</keyword>
<dbReference type="Proteomes" id="UP001239680">
    <property type="component" value="Unassembled WGS sequence"/>
</dbReference>
<dbReference type="GO" id="GO:0008168">
    <property type="term" value="F:methyltransferase activity"/>
    <property type="evidence" value="ECO:0007669"/>
    <property type="project" value="UniProtKB-KW"/>
</dbReference>
<accession>A0ABU0VZV6</accession>
<keyword evidence="1" id="KW-0489">Methyltransferase</keyword>
<organism evidence="1 2">
    <name type="scientific">Pseudogemmobacter lacusdianii</name>
    <dbReference type="NCBI Taxonomy" id="3069608"/>
    <lineage>
        <taxon>Bacteria</taxon>
        <taxon>Pseudomonadati</taxon>
        <taxon>Pseudomonadota</taxon>
        <taxon>Alphaproteobacteria</taxon>
        <taxon>Rhodobacterales</taxon>
        <taxon>Paracoccaceae</taxon>
        <taxon>Pseudogemmobacter</taxon>
    </lineage>
</organism>
<dbReference type="EMBL" id="JAVDBT010000012">
    <property type="protein sequence ID" value="MDQ2067281.1"/>
    <property type="molecule type" value="Genomic_DNA"/>
</dbReference>
<gene>
    <name evidence="1" type="ORF">Q9295_12965</name>
</gene>
<dbReference type="Gene3D" id="1.10.150.290">
    <property type="entry name" value="S-adenosyl-L-methionine-dependent methyltransferases"/>
    <property type="match status" value="1"/>
</dbReference>
<dbReference type="InterPro" id="IPR029063">
    <property type="entry name" value="SAM-dependent_MTases_sf"/>
</dbReference>
<keyword evidence="2" id="KW-1185">Reference proteome</keyword>
<dbReference type="RefSeq" id="WP_306680984.1">
    <property type="nucleotide sequence ID" value="NZ_JAVDBT010000012.1"/>
</dbReference>
<dbReference type="GO" id="GO:0032259">
    <property type="term" value="P:methylation"/>
    <property type="evidence" value="ECO:0007669"/>
    <property type="project" value="UniProtKB-KW"/>
</dbReference>
<dbReference type="PANTHER" id="PTHR43861">
    <property type="entry name" value="TRANS-ACONITATE 2-METHYLTRANSFERASE-RELATED"/>
    <property type="match status" value="1"/>
</dbReference>
<dbReference type="Pfam" id="PF13489">
    <property type="entry name" value="Methyltransf_23"/>
    <property type="match status" value="1"/>
</dbReference>
<dbReference type="Gene3D" id="3.40.50.150">
    <property type="entry name" value="Vaccinia Virus protein VP39"/>
    <property type="match status" value="1"/>
</dbReference>
<dbReference type="SUPFAM" id="SSF53335">
    <property type="entry name" value="S-adenosyl-L-methionine-dependent methyltransferases"/>
    <property type="match status" value="1"/>
</dbReference>
<dbReference type="InterPro" id="IPR023149">
    <property type="entry name" value="Trans_acon_MeTrfase_C"/>
</dbReference>
<sequence length="256" mass="27478">MAVTDWNPAAYAAFRGLRLRPALDLLAQVPDLPPGDVVDLGCGDGAAAAALAMRFAGRQLIGVDASPAMLAKAQGYDARVEADIATWVPEAAPALIFTNAALQWLGDHAGLLPRLVGVLAKGGTLAVQMPVNYLAPSHQLLRDLAMAMFPDRFDFAGFTPPVAAPETYWDLLHPLGELSIWQTEYLQKLEPAAEGHPVRGFTASTAMRPFLEQMTASEAQAFTAAYDKALDGAYPLRKDGAALFPFRRMFIVLTKA</sequence>
<protein>
    <submittedName>
        <fullName evidence="1">Methyltransferase domain-containing protein</fullName>
    </submittedName>
</protein>
<dbReference type="CDD" id="cd02440">
    <property type="entry name" value="AdoMet_MTases"/>
    <property type="match status" value="1"/>
</dbReference>
<proteinExistence type="predicted"/>
<reference evidence="1 2" key="1">
    <citation type="submission" date="2023-08" db="EMBL/GenBank/DDBJ databases">
        <title>Characterization of two Paracoccaceae strains isolated from Phycosphere and proposal of Xinfangfangia lacusdiani sp. nov.</title>
        <authorList>
            <person name="Deng Y."/>
            <person name="Zhang Y.Q."/>
        </authorList>
    </citation>
    <scope>NUCLEOTIDE SEQUENCE [LARGE SCALE GENOMIC DNA]</scope>
    <source>
        <strain evidence="1 2">CPCC 101601</strain>
    </source>
</reference>
<evidence type="ECO:0000313" key="2">
    <source>
        <dbReference type="Proteomes" id="UP001239680"/>
    </source>
</evidence>
<name>A0ABU0VZV6_9RHOB</name>